<comment type="pathway">
    <text evidence="7">Isoprenoid biosynthesis; isopentenyl diphosphate biosynthesis via DXP pathway; isopentenyl diphosphate from 1-deoxy-D-xylulose 5-phosphate: step 5/6.</text>
</comment>
<comment type="function">
    <text evidence="7">Converts 2C-methyl-D-erythritol 2,4-cyclodiphosphate (ME-2,4cPP) into 1-hydroxy-2-methyl-2-(E)-butenyl 4-diphosphate.</text>
</comment>
<comment type="caution">
    <text evidence="10">The sequence shown here is derived from an EMBL/GenBank/DDBJ whole genome shotgun (WGS) entry which is preliminary data.</text>
</comment>
<dbReference type="Gene3D" id="3.30.413.10">
    <property type="entry name" value="Sulfite Reductase Hemoprotein, domain 1"/>
    <property type="match status" value="1"/>
</dbReference>
<dbReference type="Gene3D" id="3.20.20.20">
    <property type="entry name" value="Dihydropteroate synthase-like"/>
    <property type="match status" value="1"/>
</dbReference>
<dbReference type="PANTHER" id="PTHR30454">
    <property type="entry name" value="4-HYDROXY-3-METHYLBUT-2-EN-1-YL DIPHOSPHATE SYNTHASE"/>
    <property type="match status" value="1"/>
</dbReference>
<dbReference type="SUPFAM" id="SSF51717">
    <property type="entry name" value="Dihydropteroate synthetase-like"/>
    <property type="match status" value="1"/>
</dbReference>
<keyword evidence="5 7" id="KW-0411">Iron-sulfur</keyword>
<dbReference type="Pfam" id="PF26540">
    <property type="entry name" value="GcpE_C"/>
    <property type="match status" value="1"/>
</dbReference>
<comment type="cofactor">
    <cofactor evidence="7">
        <name>[4Fe-4S] cluster</name>
        <dbReference type="ChEBI" id="CHEBI:49883"/>
    </cofactor>
    <text evidence="7">Binds 1 [4Fe-4S] cluster.</text>
</comment>
<dbReference type="PIRSF" id="PIRSF004640">
    <property type="entry name" value="IspG"/>
    <property type="match status" value="1"/>
</dbReference>
<dbReference type="PANTHER" id="PTHR30454:SF0">
    <property type="entry name" value="4-HYDROXY-3-METHYLBUT-2-EN-1-YL DIPHOSPHATE SYNTHASE (FERREDOXIN), CHLOROPLASTIC"/>
    <property type="match status" value="1"/>
</dbReference>
<dbReference type="InterPro" id="IPR011005">
    <property type="entry name" value="Dihydropteroate_synth-like_sf"/>
</dbReference>
<dbReference type="GO" id="GO:0019288">
    <property type="term" value="P:isopentenyl diphosphate biosynthetic process, methylerythritol 4-phosphate pathway"/>
    <property type="evidence" value="ECO:0007669"/>
    <property type="project" value="UniProtKB-UniRule"/>
</dbReference>
<accession>B1C6C9</accession>
<dbReference type="GO" id="GO:0141197">
    <property type="term" value="F:4-hydroxy-3-methylbut-2-enyl-diphosphate synthase activity (flavodoxin)"/>
    <property type="evidence" value="ECO:0007669"/>
    <property type="project" value="UniProtKB-EC"/>
</dbReference>
<feature type="domain" description="IspG TIM-barrel" evidence="8">
    <location>
        <begin position="4"/>
        <end position="243"/>
    </location>
</feature>
<dbReference type="HOGENOM" id="CLU_042258_0_0_9"/>
<feature type="binding site" evidence="7">
    <location>
        <position position="297"/>
    </location>
    <ligand>
        <name>[4Fe-4S] cluster</name>
        <dbReference type="ChEBI" id="CHEBI:49883"/>
    </ligand>
</feature>
<dbReference type="EMBL" id="ABIL02000004">
    <property type="protein sequence ID" value="EDS73414.1"/>
    <property type="molecule type" value="Genomic_DNA"/>
</dbReference>
<sequence>MKKTNVVKIGNKVIGGGNPIMVQSMLKLPPTDHKAIIDEINELEMLGCDIIRGTIPNMEAAKVIPKIVKNTNIPFVADIHFDYKVAIEAIKNGVHKVRINPGNIGGKERVREVVKCLKDYDIPVRIGVNSGSLEKDLLEKYGHPTPEALVESAYRSISYFNEFGYDNIVLSIKSSDVVTTIDANRLFREKYSYPLHLGVTEAGAELGGIVRSSIGLGSLLKDGIGDTIRVSLTGDSRDEVIVGREILISLGLLDEGVRVVSCPTCGRCKTDTLSIVKEIKEKTRHIKEPITVAVMGCAVNGPGEAKEADMGVACGDGNAVFFEKGEKVKSVKSEEIASFILERIEERISK</sequence>
<dbReference type="GO" id="GO:0051539">
    <property type="term" value="F:4 iron, 4 sulfur cluster binding"/>
    <property type="evidence" value="ECO:0007669"/>
    <property type="project" value="UniProtKB-UniRule"/>
</dbReference>
<gene>
    <name evidence="7 10" type="primary">ispG</name>
    <name evidence="10" type="ORF">ANASTE_00269</name>
</gene>
<dbReference type="GO" id="GO:0016114">
    <property type="term" value="P:terpenoid biosynthetic process"/>
    <property type="evidence" value="ECO:0007669"/>
    <property type="project" value="InterPro"/>
</dbReference>
<dbReference type="RefSeq" id="WP_007049723.1">
    <property type="nucleotide sequence ID" value="NZ_DS560018.1"/>
</dbReference>
<dbReference type="STRING" id="445971.ANASTE_00269"/>
<keyword evidence="11" id="KW-1185">Reference proteome</keyword>
<dbReference type="InterPro" id="IPR016425">
    <property type="entry name" value="IspG_bac"/>
</dbReference>
<evidence type="ECO:0000256" key="4">
    <source>
        <dbReference type="ARBA" id="ARBA00023004"/>
    </source>
</evidence>
<dbReference type="Proteomes" id="UP000005178">
    <property type="component" value="Unassembled WGS sequence"/>
</dbReference>
<evidence type="ECO:0000259" key="9">
    <source>
        <dbReference type="Pfam" id="PF26540"/>
    </source>
</evidence>
<evidence type="ECO:0000313" key="11">
    <source>
        <dbReference type="Proteomes" id="UP000005178"/>
    </source>
</evidence>
<feature type="binding site" evidence="7">
    <location>
        <position position="304"/>
    </location>
    <ligand>
        <name>[4Fe-4S] cluster</name>
        <dbReference type="ChEBI" id="CHEBI:49883"/>
    </ligand>
</feature>
<dbReference type="FunFam" id="3.20.20.20:FF:000001">
    <property type="entry name" value="4-hydroxy-3-methylbut-2-en-1-yl diphosphate synthase (flavodoxin)"/>
    <property type="match status" value="1"/>
</dbReference>
<feature type="domain" description="IspG C-terminal" evidence="9">
    <location>
        <begin position="259"/>
        <end position="345"/>
    </location>
</feature>
<dbReference type="GO" id="GO:0046429">
    <property type="term" value="F:4-hydroxy-3-methylbut-2-en-1-yl diphosphate synthase activity (ferredoxin)"/>
    <property type="evidence" value="ECO:0007669"/>
    <property type="project" value="UniProtKB-UniRule"/>
</dbReference>
<reference evidence="10" key="1">
    <citation type="submission" date="2008-01" db="EMBL/GenBank/DDBJ databases">
        <authorList>
            <person name="Fulton L."/>
            <person name="Clifton S."/>
            <person name="Fulton B."/>
            <person name="Xu J."/>
            <person name="Minx P."/>
            <person name="Pepin K.H."/>
            <person name="Johnson M."/>
            <person name="Thiruvilangam P."/>
            <person name="Bhonagiri V."/>
            <person name="Nash W.E."/>
            <person name="Mardis E.R."/>
            <person name="Wilson R.K."/>
        </authorList>
    </citation>
    <scope>NUCLEOTIDE SEQUENCE [LARGE SCALE GENOMIC DNA]</scope>
    <source>
        <strain evidence="10">DSM 17244</strain>
    </source>
</reference>
<comment type="catalytic activity">
    <reaction evidence="7">
        <text>(2E)-4-hydroxy-3-methylbut-2-enyl diphosphate + oxidized [flavodoxin] + H2O + 2 H(+) = 2-C-methyl-D-erythritol 2,4-cyclic diphosphate + reduced [flavodoxin]</text>
        <dbReference type="Rhea" id="RHEA:43604"/>
        <dbReference type="Rhea" id="RHEA-COMP:10622"/>
        <dbReference type="Rhea" id="RHEA-COMP:10623"/>
        <dbReference type="ChEBI" id="CHEBI:15377"/>
        <dbReference type="ChEBI" id="CHEBI:15378"/>
        <dbReference type="ChEBI" id="CHEBI:57618"/>
        <dbReference type="ChEBI" id="CHEBI:58210"/>
        <dbReference type="ChEBI" id="CHEBI:58483"/>
        <dbReference type="ChEBI" id="CHEBI:128753"/>
        <dbReference type="EC" id="1.17.7.3"/>
    </reaction>
</comment>
<dbReference type="OrthoDB" id="9803214at2"/>
<proteinExistence type="inferred from homology"/>
<feature type="binding site" evidence="7">
    <location>
        <position position="265"/>
    </location>
    <ligand>
        <name>[4Fe-4S] cluster</name>
        <dbReference type="ChEBI" id="CHEBI:49883"/>
    </ligand>
</feature>
<keyword evidence="2 7" id="KW-0479">Metal-binding</keyword>
<feature type="binding site" evidence="7">
    <location>
        <position position="262"/>
    </location>
    <ligand>
        <name>[4Fe-4S] cluster</name>
        <dbReference type="ChEBI" id="CHEBI:49883"/>
    </ligand>
</feature>
<evidence type="ECO:0000256" key="5">
    <source>
        <dbReference type="ARBA" id="ARBA00023014"/>
    </source>
</evidence>
<dbReference type="SUPFAM" id="SSF56014">
    <property type="entry name" value="Nitrite and sulphite reductase 4Fe-4S domain-like"/>
    <property type="match status" value="1"/>
</dbReference>
<reference evidence="10" key="2">
    <citation type="submission" date="2013-08" db="EMBL/GenBank/DDBJ databases">
        <title>Draft genome sequence of Anaerofustis stercorihominis (DSM 17244).</title>
        <authorList>
            <person name="Sudarsanam P."/>
            <person name="Ley R."/>
            <person name="Guruge J."/>
            <person name="Turnbaugh P.J."/>
            <person name="Mahowald M."/>
            <person name="Liep D."/>
            <person name="Gordon J."/>
        </authorList>
    </citation>
    <scope>NUCLEOTIDE SEQUENCE</scope>
    <source>
        <strain evidence="10">DSM 17244</strain>
    </source>
</reference>
<dbReference type="HAMAP" id="MF_00159">
    <property type="entry name" value="IspG"/>
    <property type="match status" value="1"/>
</dbReference>
<dbReference type="GeneID" id="98000085"/>
<dbReference type="eggNOG" id="COG0821">
    <property type="taxonomic scope" value="Bacteria"/>
</dbReference>
<organism evidence="10 11">
    <name type="scientific">Anaerofustis stercorihominis DSM 17244</name>
    <dbReference type="NCBI Taxonomy" id="445971"/>
    <lineage>
        <taxon>Bacteria</taxon>
        <taxon>Bacillati</taxon>
        <taxon>Bacillota</taxon>
        <taxon>Clostridia</taxon>
        <taxon>Eubacteriales</taxon>
        <taxon>Eubacteriaceae</taxon>
        <taxon>Anaerofustis</taxon>
    </lineage>
</organism>
<dbReference type="AlphaFoldDB" id="B1C6C9"/>
<keyword evidence="3 7" id="KW-0560">Oxidoreductase</keyword>
<evidence type="ECO:0000256" key="1">
    <source>
        <dbReference type="ARBA" id="ARBA00022485"/>
    </source>
</evidence>
<keyword evidence="1 7" id="KW-0004">4Fe-4S</keyword>
<evidence type="ECO:0000256" key="7">
    <source>
        <dbReference type="HAMAP-Rule" id="MF_00159"/>
    </source>
</evidence>
<dbReference type="NCBIfam" id="NF001540">
    <property type="entry name" value="PRK00366.1"/>
    <property type="match status" value="1"/>
</dbReference>
<dbReference type="UniPathway" id="UPA00056">
    <property type="reaction ID" value="UER00096"/>
</dbReference>
<dbReference type="InterPro" id="IPR045854">
    <property type="entry name" value="NO2/SO3_Rdtase_4Fe4S_sf"/>
</dbReference>
<dbReference type="InterPro" id="IPR004588">
    <property type="entry name" value="IspG_bac-typ"/>
</dbReference>
<name>B1C6C9_9FIRM</name>
<dbReference type="NCBIfam" id="TIGR00612">
    <property type="entry name" value="ispG_gcpE"/>
    <property type="match status" value="1"/>
</dbReference>
<dbReference type="GO" id="GO:0005506">
    <property type="term" value="F:iron ion binding"/>
    <property type="evidence" value="ECO:0007669"/>
    <property type="project" value="InterPro"/>
</dbReference>
<dbReference type="Pfam" id="PF04551">
    <property type="entry name" value="GcpE"/>
    <property type="match status" value="1"/>
</dbReference>
<dbReference type="InterPro" id="IPR058579">
    <property type="entry name" value="IspG_C"/>
</dbReference>
<evidence type="ECO:0000256" key="2">
    <source>
        <dbReference type="ARBA" id="ARBA00022723"/>
    </source>
</evidence>
<evidence type="ECO:0000256" key="6">
    <source>
        <dbReference type="ARBA" id="ARBA00023229"/>
    </source>
</evidence>
<dbReference type="InterPro" id="IPR058578">
    <property type="entry name" value="IspG_TIM"/>
</dbReference>
<evidence type="ECO:0000259" key="8">
    <source>
        <dbReference type="Pfam" id="PF04551"/>
    </source>
</evidence>
<dbReference type="EC" id="1.17.7.3" evidence="7"/>
<comment type="similarity">
    <text evidence="7">Belongs to the IspG family.</text>
</comment>
<protein>
    <recommendedName>
        <fullName evidence="7">4-hydroxy-3-methylbut-2-en-1-yl diphosphate synthase (flavodoxin)</fullName>
        <ecNumber evidence="7">1.17.7.3</ecNumber>
    </recommendedName>
    <alternativeName>
        <fullName evidence="7">1-hydroxy-2-methyl-2-(E)-butenyl 4-diphosphate synthase</fullName>
    </alternativeName>
</protein>
<evidence type="ECO:0000313" key="10">
    <source>
        <dbReference type="EMBL" id="EDS73414.1"/>
    </source>
</evidence>
<keyword evidence="4 7" id="KW-0408">Iron</keyword>
<keyword evidence="6 7" id="KW-0414">Isoprene biosynthesis</keyword>
<evidence type="ECO:0000256" key="3">
    <source>
        <dbReference type="ARBA" id="ARBA00023002"/>
    </source>
</evidence>